<feature type="repeat" description="ANK" evidence="3">
    <location>
        <begin position="515"/>
        <end position="547"/>
    </location>
</feature>
<dbReference type="InterPro" id="IPR008271">
    <property type="entry name" value="Ser/Thr_kinase_AS"/>
</dbReference>
<dbReference type="Gene3D" id="1.10.510.10">
    <property type="entry name" value="Transferase(Phosphotransferase) domain 1"/>
    <property type="match status" value="1"/>
</dbReference>
<accession>A0A1V6RRA0</accession>
<dbReference type="Proteomes" id="UP000191612">
    <property type="component" value="Unassembled WGS sequence"/>
</dbReference>
<dbReference type="InterPro" id="IPR002110">
    <property type="entry name" value="Ankyrin_rpt"/>
</dbReference>
<keyword evidence="2 3" id="KW-0040">ANK repeat</keyword>
<feature type="domain" description="Protein kinase" evidence="5">
    <location>
        <begin position="1"/>
        <end position="304"/>
    </location>
</feature>
<dbReference type="Pfam" id="PF00023">
    <property type="entry name" value="Ank"/>
    <property type="match status" value="2"/>
</dbReference>
<keyword evidence="1" id="KW-0677">Repeat</keyword>
<gene>
    <name evidence="6" type="ORF">PENSOL_c001G06903</name>
</gene>
<dbReference type="AlphaFoldDB" id="A0A1V6RRA0"/>
<feature type="repeat" description="ANK" evidence="3">
    <location>
        <begin position="410"/>
        <end position="442"/>
    </location>
</feature>
<feature type="repeat" description="ANK" evidence="3">
    <location>
        <begin position="481"/>
        <end position="514"/>
    </location>
</feature>
<name>A0A1V6RRA0_9EURO</name>
<evidence type="ECO:0000256" key="4">
    <source>
        <dbReference type="SAM" id="MobiDB-lite"/>
    </source>
</evidence>
<feature type="repeat" description="ANK" evidence="3">
    <location>
        <begin position="583"/>
        <end position="615"/>
    </location>
</feature>
<dbReference type="InterPro" id="IPR011009">
    <property type="entry name" value="Kinase-like_dom_sf"/>
</dbReference>
<evidence type="ECO:0000256" key="3">
    <source>
        <dbReference type="PROSITE-ProRule" id="PRU00023"/>
    </source>
</evidence>
<dbReference type="SMART" id="SM00220">
    <property type="entry name" value="S_TKc"/>
    <property type="match status" value="1"/>
</dbReference>
<evidence type="ECO:0000256" key="2">
    <source>
        <dbReference type="ARBA" id="ARBA00023043"/>
    </source>
</evidence>
<dbReference type="STRING" id="60172.A0A1V6RRA0"/>
<feature type="region of interest" description="Disordered" evidence="4">
    <location>
        <begin position="336"/>
        <end position="360"/>
    </location>
</feature>
<dbReference type="SMART" id="SM00248">
    <property type="entry name" value="ANK"/>
    <property type="match status" value="6"/>
</dbReference>
<dbReference type="SUPFAM" id="SSF48403">
    <property type="entry name" value="Ankyrin repeat"/>
    <property type="match status" value="1"/>
</dbReference>
<evidence type="ECO:0000313" key="6">
    <source>
        <dbReference type="EMBL" id="OQE04004.1"/>
    </source>
</evidence>
<sequence>MKDEELVKTFELNVIVLSAHRNREIKLQPDPQNPDKQTKQVTIWNRTLEFKEGVHLYESAKGGLRVVKSISKDKLSKSNISELDVLGQVSRIMELQKKSLFVQLHGWYTADNYVYLAMEYCVFGDIKKCFPHPLSEAKSRSICEQLLEGLVLLHDMGIAHRDIKPENVLVVQKDPVRIKLADFDISKWAAKGQTELRTEGRGTRGYMAPEAWGLVDDTQEYSTYTNAVDMWSLGCLLYFLLTKEEPFLEYSFLGDYTKGFASFPISPLIDHAVSDQAQHIIISLLAPLPEDRPKASVDLITNWTVFGENDDVHNYSSTYEAPEIATSSVIRAAEGSSVPNAPLHTSRGQAAPGDRPRNPNYRAQPKIGEEMSFYSYELWHVLKSTKTKSASTEQVVSILDQNGNPNVLHEGYNALHFAAEHGSVEWIKVLLEYGANVNSVTEPRHENALHLATWQSDLDDFLRKLQILQQSHIDLNAQNNDGDTVLHLAIRRFGSVKAIEALLDAGASTERKDTKGRTPLWYAVFLKQEEKALKLLERGADVNCQNETGRTLLHLAVASNRISSQLIQHLISANIDVNRIDHNGNTPLFDAVKLGDRNKIRLLRSHGAKCNLNEPTDQRNSAHFNIWQSVSNALSSVFD</sequence>
<dbReference type="PANTHER" id="PTHR24198">
    <property type="entry name" value="ANKYRIN REPEAT AND PROTEIN KINASE DOMAIN-CONTAINING PROTEIN"/>
    <property type="match status" value="1"/>
</dbReference>
<reference evidence="7" key="1">
    <citation type="journal article" date="2017" name="Nat. Microbiol.">
        <title>Global analysis of biosynthetic gene clusters reveals vast potential of secondary metabolite production in Penicillium species.</title>
        <authorList>
            <person name="Nielsen J.C."/>
            <person name="Grijseels S."/>
            <person name="Prigent S."/>
            <person name="Ji B."/>
            <person name="Dainat J."/>
            <person name="Nielsen K.F."/>
            <person name="Frisvad J.C."/>
            <person name="Workman M."/>
            <person name="Nielsen J."/>
        </authorList>
    </citation>
    <scope>NUCLEOTIDE SEQUENCE [LARGE SCALE GENOMIC DNA]</scope>
    <source>
        <strain evidence="7">IBT 29525</strain>
    </source>
</reference>
<evidence type="ECO:0000259" key="5">
    <source>
        <dbReference type="PROSITE" id="PS50011"/>
    </source>
</evidence>
<dbReference type="Pfam" id="PF00069">
    <property type="entry name" value="Pkinase"/>
    <property type="match status" value="1"/>
</dbReference>
<dbReference type="SUPFAM" id="SSF56112">
    <property type="entry name" value="Protein kinase-like (PK-like)"/>
    <property type="match status" value="1"/>
</dbReference>
<dbReference type="PROSITE" id="PS00108">
    <property type="entry name" value="PROTEIN_KINASE_ST"/>
    <property type="match status" value="1"/>
</dbReference>
<dbReference type="GO" id="GO:0004672">
    <property type="term" value="F:protein kinase activity"/>
    <property type="evidence" value="ECO:0007669"/>
    <property type="project" value="InterPro"/>
</dbReference>
<evidence type="ECO:0000256" key="1">
    <source>
        <dbReference type="ARBA" id="ARBA00022737"/>
    </source>
</evidence>
<dbReference type="PROSITE" id="PS50011">
    <property type="entry name" value="PROTEIN_KINASE_DOM"/>
    <property type="match status" value="1"/>
</dbReference>
<dbReference type="InterPro" id="IPR000719">
    <property type="entry name" value="Prot_kinase_dom"/>
</dbReference>
<dbReference type="PROSITE" id="PS50297">
    <property type="entry name" value="ANK_REP_REGION"/>
    <property type="match status" value="5"/>
</dbReference>
<protein>
    <recommendedName>
        <fullName evidence="5">Protein kinase domain-containing protein</fullName>
    </recommendedName>
</protein>
<dbReference type="PROSITE" id="PS50088">
    <property type="entry name" value="ANK_REPEAT"/>
    <property type="match status" value="5"/>
</dbReference>
<dbReference type="GO" id="GO:0005524">
    <property type="term" value="F:ATP binding"/>
    <property type="evidence" value="ECO:0007669"/>
    <property type="project" value="InterPro"/>
</dbReference>
<organism evidence="6 7">
    <name type="scientific">Penicillium solitum</name>
    <dbReference type="NCBI Taxonomy" id="60172"/>
    <lineage>
        <taxon>Eukaryota</taxon>
        <taxon>Fungi</taxon>
        <taxon>Dikarya</taxon>
        <taxon>Ascomycota</taxon>
        <taxon>Pezizomycotina</taxon>
        <taxon>Eurotiomycetes</taxon>
        <taxon>Eurotiomycetidae</taxon>
        <taxon>Eurotiales</taxon>
        <taxon>Aspergillaceae</taxon>
        <taxon>Penicillium</taxon>
    </lineage>
</organism>
<evidence type="ECO:0000313" key="7">
    <source>
        <dbReference type="Proteomes" id="UP000191612"/>
    </source>
</evidence>
<dbReference type="Gene3D" id="1.25.40.20">
    <property type="entry name" value="Ankyrin repeat-containing domain"/>
    <property type="match status" value="2"/>
</dbReference>
<dbReference type="InterPro" id="IPR036770">
    <property type="entry name" value="Ankyrin_rpt-contain_sf"/>
</dbReference>
<proteinExistence type="predicted"/>
<dbReference type="EMBL" id="MDYO01000001">
    <property type="protein sequence ID" value="OQE04004.1"/>
    <property type="molecule type" value="Genomic_DNA"/>
</dbReference>
<keyword evidence="7" id="KW-1185">Reference proteome</keyword>
<feature type="repeat" description="ANK" evidence="3">
    <location>
        <begin position="548"/>
        <end position="582"/>
    </location>
</feature>
<dbReference type="Pfam" id="PF12796">
    <property type="entry name" value="Ank_2"/>
    <property type="match status" value="1"/>
</dbReference>
<comment type="caution">
    <text evidence="6">The sequence shown here is derived from an EMBL/GenBank/DDBJ whole genome shotgun (WGS) entry which is preliminary data.</text>
</comment>
<dbReference type="PANTHER" id="PTHR24198:SF165">
    <property type="entry name" value="ANKYRIN REPEAT-CONTAINING PROTEIN-RELATED"/>
    <property type="match status" value="1"/>
</dbReference>